<dbReference type="AlphaFoldDB" id="A0AA40D9Y9"/>
<keyword evidence="9 14" id="KW-0406">Ion transport</keyword>
<feature type="domain" description="V-ATPase proteolipid subunit C-like" evidence="15">
    <location>
        <begin position="82"/>
        <end position="143"/>
    </location>
</feature>
<evidence type="ECO:0000313" key="16">
    <source>
        <dbReference type="EMBL" id="KAK0668804.1"/>
    </source>
</evidence>
<keyword evidence="6 14" id="KW-0812">Transmembrane</keyword>
<keyword evidence="7 14" id="KW-0375">Hydrogen ion transport</keyword>
<dbReference type="GO" id="GO:0045259">
    <property type="term" value="C:proton-transporting ATP synthase complex"/>
    <property type="evidence" value="ECO:0007669"/>
    <property type="project" value="UniProtKB-KW"/>
</dbReference>
<dbReference type="InterPro" id="IPR002379">
    <property type="entry name" value="ATPase_proteolipid_c-like_dom"/>
</dbReference>
<evidence type="ECO:0000256" key="3">
    <source>
        <dbReference type="ARBA" id="ARBA00019317"/>
    </source>
</evidence>
<dbReference type="EMBL" id="JAULSY010000051">
    <property type="protein sequence ID" value="KAK0668804.1"/>
    <property type="molecule type" value="Genomic_DNA"/>
</dbReference>
<organism evidence="16 17">
    <name type="scientific">Cercophora samala</name>
    <dbReference type="NCBI Taxonomy" id="330535"/>
    <lineage>
        <taxon>Eukaryota</taxon>
        <taxon>Fungi</taxon>
        <taxon>Dikarya</taxon>
        <taxon>Ascomycota</taxon>
        <taxon>Pezizomycotina</taxon>
        <taxon>Sordariomycetes</taxon>
        <taxon>Sordariomycetidae</taxon>
        <taxon>Sordariales</taxon>
        <taxon>Lasiosphaeriaceae</taxon>
        <taxon>Cercophora</taxon>
    </lineage>
</organism>
<evidence type="ECO:0000256" key="10">
    <source>
        <dbReference type="ARBA" id="ARBA00023121"/>
    </source>
</evidence>
<dbReference type="PANTHER" id="PTHR10031:SF0">
    <property type="entry name" value="ATPASE PROTEIN 9"/>
    <property type="match status" value="1"/>
</dbReference>
<dbReference type="FunFam" id="1.20.20.10:FF:000003">
    <property type="entry name" value="Atp synthase f complex subunit mitochondrial"/>
    <property type="match status" value="1"/>
</dbReference>
<comment type="subcellular location">
    <subcellularLocation>
        <location evidence="1">Mitochondrion membrane</location>
        <topology evidence="1">Multi-pass membrane protein</topology>
    </subcellularLocation>
</comment>
<evidence type="ECO:0000256" key="6">
    <source>
        <dbReference type="ARBA" id="ARBA00022692"/>
    </source>
</evidence>
<dbReference type="PRINTS" id="PR00124">
    <property type="entry name" value="ATPASEC"/>
</dbReference>
<sequence>MNASSKLVGAVARMGAKPAMAQTSRLPSSILRSSSIAGRHGLVLSQGRNAFAPAMMRSATQSRSVVAETATAAILAAGKMQGAGLATIGLSGAGVGIGTVFAALINGTARNPALRSQLFSYAILGFAFAEATGLFALMVAFLLLFAY</sequence>
<keyword evidence="5" id="KW-0138">CF(0)</keyword>
<dbReference type="GO" id="GO:0015986">
    <property type="term" value="P:proton motive force-driven ATP synthesis"/>
    <property type="evidence" value="ECO:0007669"/>
    <property type="project" value="InterPro"/>
</dbReference>
<dbReference type="SUPFAM" id="SSF81333">
    <property type="entry name" value="F1F0 ATP synthase subunit C"/>
    <property type="match status" value="1"/>
</dbReference>
<dbReference type="Pfam" id="PF00137">
    <property type="entry name" value="ATP-synt_C"/>
    <property type="match status" value="1"/>
</dbReference>
<dbReference type="InterPro" id="IPR035921">
    <property type="entry name" value="F/V-ATP_Csub_sf"/>
</dbReference>
<comment type="similarity">
    <text evidence="2 14">Belongs to the ATPase C chain family.</text>
</comment>
<proteinExistence type="inferred from homology"/>
<accession>A0AA40D9Y9</accession>
<evidence type="ECO:0000259" key="15">
    <source>
        <dbReference type="Pfam" id="PF00137"/>
    </source>
</evidence>
<dbReference type="PROSITE" id="PS00605">
    <property type="entry name" value="ATPASE_C"/>
    <property type="match status" value="1"/>
</dbReference>
<reference evidence="16" key="1">
    <citation type="submission" date="2023-06" db="EMBL/GenBank/DDBJ databases">
        <title>Genome-scale phylogeny and comparative genomics of the fungal order Sordariales.</title>
        <authorList>
            <consortium name="Lawrence Berkeley National Laboratory"/>
            <person name="Hensen N."/>
            <person name="Bonometti L."/>
            <person name="Westerberg I."/>
            <person name="Brannstrom I.O."/>
            <person name="Guillou S."/>
            <person name="Cros-Aarteil S."/>
            <person name="Calhoun S."/>
            <person name="Haridas S."/>
            <person name="Kuo A."/>
            <person name="Mondo S."/>
            <person name="Pangilinan J."/>
            <person name="Riley R."/>
            <person name="Labutti K."/>
            <person name="Andreopoulos B."/>
            <person name="Lipzen A."/>
            <person name="Chen C."/>
            <person name="Yanf M."/>
            <person name="Daum C."/>
            <person name="Ng V."/>
            <person name="Clum A."/>
            <person name="Steindorff A."/>
            <person name="Ohm R."/>
            <person name="Martin F."/>
            <person name="Silar P."/>
            <person name="Natvig D."/>
            <person name="Lalanne C."/>
            <person name="Gautier V."/>
            <person name="Ament-Velasquez S.L."/>
            <person name="Kruys A."/>
            <person name="Hutchinson M.I."/>
            <person name="Powell A.J."/>
            <person name="Barry K."/>
            <person name="Miller A.N."/>
            <person name="Grigoriev I.V."/>
            <person name="Debuchy R."/>
            <person name="Gladieux P."/>
            <person name="Thoren M.H."/>
            <person name="Johannesson H."/>
        </authorList>
    </citation>
    <scope>NUCLEOTIDE SEQUENCE</scope>
    <source>
        <strain evidence="16">CBS 307.81</strain>
    </source>
</reference>
<evidence type="ECO:0000256" key="4">
    <source>
        <dbReference type="ARBA" id="ARBA00022448"/>
    </source>
</evidence>
<evidence type="ECO:0000256" key="1">
    <source>
        <dbReference type="ARBA" id="ARBA00004225"/>
    </source>
</evidence>
<protein>
    <recommendedName>
        <fullName evidence="3">ATP synthase subunit 9, mitochondrial</fullName>
    </recommendedName>
    <alternativeName>
        <fullName evidence="13">Lipid-binding protein</fullName>
    </alternativeName>
</protein>
<dbReference type="Proteomes" id="UP001174997">
    <property type="component" value="Unassembled WGS sequence"/>
</dbReference>
<name>A0AA40D9Y9_9PEZI</name>
<comment type="caution">
    <text evidence="16">The sequence shown here is derived from an EMBL/GenBank/DDBJ whole genome shotgun (WGS) entry which is preliminary data.</text>
</comment>
<keyword evidence="12 14" id="KW-0472">Membrane</keyword>
<dbReference type="InterPro" id="IPR000454">
    <property type="entry name" value="ATP_synth_F0_csu"/>
</dbReference>
<evidence type="ECO:0000256" key="5">
    <source>
        <dbReference type="ARBA" id="ARBA00022547"/>
    </source>
</evidence>
<evidence type="ECO:0000256" key="14">
    <source>
        <dbReference type="RuleBase" id="RU004221"/>
    </source>
</evidence>
<keyword evidence="8 14" id="KW-1133">Transmembrane helix</keyword>
<dbReference type="GO" id="GO:0008289">
    <property type="term" value="F:lipid binding"/>
    <property type="evidence" value="ECO:0007669"/>
    <property type="project" value="UniProtKB-KW"/>
</dbReference>
<evidence type="ECO:0000256" key="7">
    <source>
        <dbReference type="ARBA" id="ARBA00022781"/>
    </source>
</evidence>
<evidence type="ECO:0000256" key="2">
    <source>
        <dbReference type="ARBA" id="ARBA00006704"/>
    </source>
</evidence>
<dbReference type="CDD" id="cd18182">
    <property type="entry name" value="ATP-synt_Fo_c_ATP5G3"/>
    <property type="match status" value="1"/>
</dbReference>
<evidence type="ECO:0000256" key="13">
    <source>
        <dbReference type="ARBA" id="ARBA00030961"/>
    </source>
</evidence>
<keyword evidence="10 14" id="KW-0446">Lipid-binding</keyword>
<feature type="transmembrane region" description="Helical" evidence="14">
    <location>
        <begin position="118"/>
        <end position="146"/>
    </location>
</feature>
<dbReference type="GO" id="GO:0033177">
    <property type="term" value="C:proton-transporting two-sector ATPase complex, proton-transporting domain"/>
    <property type="evidence" value="ECO:0007669"/>
    <property type="project" value="InterPro"/>
</dbReference>
<evidence type="ECO:0000256" key="11">
    <source>
        <dbReference type="ARBA" id="ARBA00023128"/>
    </source>
</evidence>
<dbReference type="InterPro" id="IPR020537">
    <property type="entry name" value="ATP_synth_F0_csu_DDCD_BS"/>
</dbReference>
<keyword evidence="11" id="KW-0496">Mitochondrion</keyword>
<feature type="transmembrane region" description="Helical" evidence="14">
    <location>
        <begin position="85"/>
        <end position="106"/>
    </location>
</feature>
<keyword evidence="4 14" id="KW-0813">Transport</keyword>
<dbReference type="GO" id="GO:0015078">
    <property type="term" value="F:proton transmembrane transporter activity"/>
    <property type="evidence" value="ECO:0007669"/>
    <property type="project" value="InterPro"/>
</dbReference>
<dbReference type="Gene3D" id="1.20.20.10">
    <property type="entry name" value="F1F0 ATP synthase subunit C"/>
    <property type="match status" value="1"/>
</dbReference>
<evidence type="ECO:0000313" key="17">
    <source>
        <dbReference type="Proteomes" id="UP001174997"/>
    </source>
</evidence>
<dbReference type="InterPro" id="IPR038662">
    <property type="entry name" value="ATP_synth_F0_csu_sf"/>
</dbReference>
<gene>
    <name evidence="16" type="ORF">QBC41DRAFT_225482</name>
</gene>
<keyword evidence="17" id="KW-1185">Reference proteome</keyword>
<evidence type="ECO:0000256" key="8">
    <source>
        <dbReference type="ARBA" id="ARBA00022989"/>
    </source>
</evidence>
<dbReference type="HAMAP" id="MF_01396">
    <property type="entry name" value="ATP_synth_c_bact"/>
    <property type="match status" value="1"/>
</dbReference>
<dbReference type="GO" id="GO:0031966">
    <property type="term" value="C:mitochondrial membrane"/>
    <property type="evidence" value="ECO:0007669"/>
    <property type="project" value="UniProtKB-SubCell"/>
</dbReference>
<dbReference type="PANTHER" id="PTHR10031">
    <property type="entry name" value="ATP SYNTHASE LIPID-BINDING PROTEIN, MITOCHONDRIAL"/>
    <property type="match status" value="1"/>
</dbReference>
<evidence type="ECO:0000256" key="9">
    <source>
        <dbReference type="ARBA" id="ARBA00023065"/>
    </source>
</evidence>
<evidence type="ECO:0000256" key="12">
    <source>
        <dbReference type="ARBA" id="ARBA00023136"/>
    </source>
</evidence>